<comment type="caution">
    <text evidence="1">The sequence shown here is derived from an EMBL/GenBank/DDBJ whole genome shotgun (WGS) entry which is preliminary data.</text>
</comment>
<dbReference type="OrthoDB" id="2429670at2759"/>
<evidence type="ECO:0000313" key="1">
    <source>
        <dbReference type="EMBL" id="RIB30553.1"/>
    </source>
</evidence>
<keyword evidence="2" id="KW-1185">Reference proteome</keyword>
<gene>
    <name evidence="1" type="ORF">C2G38_2238170</name>
</gene>
<organism evidence="1 2">
    <name type="scientific">Gigaspora rosea</name>
    <dbReference type="NCBI Taxonomy" id="44941"/>
    <lineage>
        <taxon>Eukaryota</taxon>
        <taxon>Fungi</taxon>
        <taxon>Fungi incertae sedis</taxon>
        <taxon>Mucoromycota</taxon>
        <taxon>Glomeromycotina</taxon>
        <taxon>Glomeromycetes</taxon>
        <taxon>Diversisporales</taxon>
        <taxon>Gigasporaceae</taxon>
        <taxon>Gigaspora</taxon>
    </lineage>
</organism>
<dbReference type="AlphaFoldDB" id="A0A397WCB4"/>
<proteinExistence type="predicted"/>
<dbReference type="Proteomes" id="UP000266673">
    <property type="component" value="Unassembled WGS sequence"/>
</dbReference>
<name>A0A397WCB4_9GLOM</name>
<dbReference type="EMBL" id="QKWP01000010">
    <property type="protein sequence ID" value="RIB30553.1"/>
    <property type="molecule type" value="Genomic_DNA"/>
</dbReference>
<accession>A0A397WCB4</accession>
<reference evidence="1 2" key="1">
    <citation type="submission" date="2018-06" db="EMBL/GenBank/DDBJ databases">
        <title>Comparative genomics reveals the genomic features of Rhizophagus irregularis, R. cerebriforme, R. diaphanum and Gigaspora rosea, and their symbiotic lifestyle signature.</title>
        <authorList>
            <person name="Morin E."/>
            <person name="San Clemente H."/>
            <person name="Chen E.C.H."/>
            <person name="De La Providencia I."/>
            <person name="Hainaut M."/>
            <person name="Kuo A."/>
            <person name="Kohler A."/>
            <person name="Murat C."/>
            <person name="Tang N."/>
            <person name="Roy S."/>
            <person name="Loubradou J."/>
            <person name="Henrissat B."/>
            <person name="Grigoriev I.V."/>
            <person name="Corradi N."/>
            <person name="Roux C."/>
            <person name="Martin F.M."/>
        </authorList>
    </citation>
    <scope>NUCLEOTIDE SEQUENCE [LARGE SCALE GENOMIC DNA]</scope>
    <source>
        <strain evidence="1 2">DAOM 194757</strain>
    </source>
</reference>
<evidence type="ECO:0000313" key="2">
    <source>
        <dbReference type="Proteomes" id="UP000266673"/>
    </source>
</evidence>
<protein>
    <submittedName>
        <fullName evidence="1">Uncharacterized protein</fullName>
    </submittedName>
</protein>
<sequence>MAANVLNALLKDEGKNYYQGEEIKISFCHDKNITHIDRIVHCSDLRGFNCFYEFQSYIQLKPKKCESFTYTLPDNLTADAEYSIAIYYDGFGVESGTFSINQPNSGLIITDKKWVKLQRYECGQNITVTWKDPKQKYQDVTTDFIVLKDVYNNDYDYLAYNVSISAGKEIVTIPSDLINSQGVGIAIVLLRNNFPEEYMSDTFTVIGCPN</sequence>